<dbReference type="Pfam" id="PF09361">
    <property type="entry name" value="Phasin_2"/>
    <property type="match status" value="1"/>
</dbReference>
<dbReference type="RefSeq" id="WP_011300467.1">
    <property type="nucleotide sequence ID" value="NZ_CAJPVI010000035.1"/>
</dbReference>
<sequence length="173" mass="18331">MSAFTSDQFAALHKTNLANLAMMSKSTIDGFQKLTELNLKTAKSALTEGQENLKAVLGGKDLRDVLAVQGSLAQPTTEKAISYARQVCEIAAQAQAELARAVEEQYEQHHRNLQAFVDTFVKNAPAGSEAVSALLQSTVDAAGNTYRSAQAISKQMSDVARSNLAAAAASTKA</sequence>
<organism evidence="2 3">
    <name type="scientific">Cupriavidus numazuensis</name>
    <dbReference type="NCBI Taxonomy" id="221992"/>
    <lineage>
        <taxon>Bacteria</taxon>
        <taxon>Pseudomonadati</taxon>
        <taxon>Pseudomonadota</taxon>
        <taxon>Betaproteobacteria</taxon>
        <taxon>Burkholderiales</taxon>
        <taxon>Burkholderiaceae</taxon>
        <taxon>Cupriavidus</taxon>
    </lineage>
</organism>
<gene>
    <name evidence="2" type="ORF">LMG26411_05060</name>
</gene>
<keyword evidence="3" id="KW-1185">Reference proteome</keyword>
<dbReference type="Proteomes" id="UP000672657">
    <property type="component" value="Unassembled WGS sequence"/>
</dbReference>
<feature type="domain" description="Phasin" evidence="1">
    <location>
        <begin position="7"/>
        <end position="106"/>
    </location>
</feature>
<evidence type="ECO:0000313" key="3">
    <source>
        <dbReference type="Proteomes" id="UP000672657"/>
    </source>
</evidence>
<dbReference type="InterPro" id="IPR010127">
    <property type="entry name" value="Phasin_subfam-1"/>
</dbReference>
<proteinExistence type="predicted"/>
<dbReference type="NCBIfam" id="TIGR01841">
    <property type="entry name" value="phasin"/>
    <property type="match status" value="1"/>
</dbReference>
<accession>A0ABM8TNA4</accession>
<protein>
    <recommendedName>
        <fullName evidence="1">Phasin domain-containing protein</fullName>
    </recommendedName>
</protein>
<dbReference type="EMBL" id="CAJPVI010000035">
    <property type="protein sequence ID" value="CAG2155896.1"/>
    <property type="molecule type" value="Genomic_DNA"/>
</dbReference>
<name>A0ABM8TNA4_9BURK</name>
<dbReference type="InterPro" id="IPR018968">
    <property type="entry name" value="Phasin"/>
</dbReference>
<evidence type="ECO:0000313" key="2">
    <source>
        <dbReference type="EMBL" id="CAG2155896.1"/>
    </source>
</evidence>
<evidence type="ECO:0000259" key="1">
    <source>
        <dbReference type="Pfam" id="PF09361"/>
    </source>
</evidence>
<reference evidence="2 3" key="1">
    <citation type="submission" date="2021-03" db="EMBL/GenBank/DDBJ databases">
        <authorList>
            <person name="Peeters C."/>
        </authorList>
    </citation>
    <scope>NUCLEOTIDE SEQUENCE [LARGE SCALE GENOMIC DNA]</scope>
    <source>
        <strain evidence="2 3">LMG 26411</strain>
    </source>
</reference>
<comment type="caution">
    <text evidence="2">The sequence shown here is derived from an EMBL/GenBank/DDBJ whole genome shotgun (WGS) entry which is preliminary data.</text>
</comment>